<protein>
    <recommendedName>
        <fullName evidence="3">Wadjet protein JetD C-terminal domain-containing protein</fullName>
    </recommendedName>
</protein>
<accession>A0A840U6E8</accession>
<dbReference type="Proteomes" id="UP000591735">
    <property type="component" value="Unassembled WGS sequence"/>
</dbReference>
<evidence type="ECO:0000313" key="2">
    <source>
        <dbReference type="Proteomes" id="UP000591735"/>
    </source>
</evidence>
<proteinExistence type="predicted"/>
<organism evidence="1 2">
    <name type="scientific">Marinobacter oulmenensis</name>
    <dbReference type="NCBI Taxonomy" id="643747"/>
    <lineage>
        <taxon>Bacteria</taxon>
        <taxon>Pseudomonadati</taxon>
        <taxon>Pseudomonadota</taxon>
        <taxon>Gammaproteobacteria</taxon>
        <taxon>Pseudomonadales</taxon>
        <taxon>Marinobacteraceae</taxon>
        <taxon>Marinobacter</taxon>
    </lineage>
</organism>
<keyword evidence="2" id="KW-1185">Reference proteome</keyword>
<dbReference type="EMBL" id="JACHFE010000004">
    <property type="protein sequence ID" value="MBB5321314.1"/>
    <property type="molecule type" value="Genomic_DNA"/>
</dbReference>
<dbReference type="AlphaFoldDB" id="A0A840U6E8"/>
<name>A0A840U6E8_9GAMM</name>
<sequence length="260" mass="29428">MDNYLRKILNGVPINYEAFLKRLPKRFRNRQRDIFTACKVSANRWVVTIDDESAFADLLHLAEAPVDRVDAAKKGNSHRQGTGVSFVLAYHRRLRSPRPDVVVITGESVDIGFQPASRVLVVENEQNFYRYVQTLTYVSRMLGQHLNLTDCDVVFGAGNRITRGVVLDWLAGYQEVLCAFDYDAGGLQMFSTISARLGESAHFVQPDDWSPWLESFLRVPDSTDRYVTALRLADSLGFVNLAKAFRSTGKFMEQEVLLAN</sequence>
<comment type="caution">
    <text evidence="1">The sequence shown here is derived from an EMBL/GenBank/DDBJ whole genome shotgun (WGS) entry which is preliminary data.</text>
</comment>
<reference evidence="1 2" key="1">
    <citation type="submission" date="2020-08" db="EMBL/GenBank/DDBJ databases">
        <title>Genomic Encyclopedia of Type Strains, Phase IV (KMG-IV): sequencing the most valuable type-strain genomes for metagenomic binning, comparative biology and taxonomic classification.</title>
        <authorList>
            <person name="Goeker M."/>
        </authorList>
    </citation>
    <scope>NUCLEOTIDE SEQUENCE [LARGE SCALE GENOMIC DNA]</scope>
    <source>
        <strain evidence="1 2">DSM 22359</strain>
    </source>
</reference>
<dbReference type="RefSeq" id="WP_183702510.1">
    <property type="nucleotide sequence ID" value="NZ_JACHFE010000004.1"/>
</dbReference>
<evidence type="ECO:0008006" key="3">
    <source>
        <dbReference type="Google" id="ProtNLM"/>
    </source>
</evidence>
<gene>
    <name evidence="1" type="ORF">HNR38_001803</name>
</gene>
<evidence type="ECO:0000313" key="1">
    <source>
        <dbReference type="EMBL" id="MBB5321314.1"/>
    </source>
</evidence>